<evidence type="ECO:0000256" key="2">
    <source>
        <dbReference type="HAMAP-Rule" id="MF_00973"/>
    </source>
</evidence>
<evidence type="ECO:0000313" key="3">
    <source>
        <dbReference type="EMBL" id="QHN42583.1"/>
    </source>
</evidence>
<sequence length="356" mass="38695">MVRQSDQKTTKGGPVKEPFARTEIKIAVIGGGTGSFTLLSALKDHTSQLAALVNMADDGGSTGVLRDELGALPPGDIRQCLVALSDSERVRDLFNYRFEEGSLKGHAFGNLFLTALEKMTGDFGSGVEVASEVLNIKGVVEPITLTSVKLAMRDSQGRETRGEFQISDMEFGDERPELWLEPEPTPNPRAIRAIETADIVVIAPGQLYSSIAPALIVPGVGEALGRTKAFCLYVCNLVTKPGQTDSYQVNDFADEIERFAGQKFLDAVLFNTERPSDELLEKYAKFGEKSVGYDEVSLHDKPYIAAGAKLLSGSIWKNTNTADPIAAARTLIRHDSDAVANAIIKLYEYARDAKQY</sequence>
<dbReference type="Pfam" id="PF01933">
    <property type="entry name" value="CofD"/>
    <property type="match status" value="1"/>
</dbReference>
<keyword evidence="1 2" id="KW-0963">Cytoplasm</keyword>
<dbReference type="InterPro" id="IPR010119">
    <property type="entry name" value="Gluconeogen_factor"/>
</dbReference>
<dbReference type="NCBIfam" id="TIGR01826">
    <property type="entry name" value="CofD_related"/>
    <property type="match status" value="1"/>
</dbReference>
<organism evidence="3 4">
    <name type="scientific">Candidatus Mycosynbacter amalyticus</name>
    <dbReference type="NCBI Taxonomy" id="2665156"/>
    <lineage>
        <taxon>Bacteria</taxon>
        <taxon>Candidatus Saccharimonadota</taxon>
        <taxon>Candidatus Saccharimonadota incertae sedis</taxon>
        <taxon>Candidatus Mycosynbacter</taxon>
    </lineage>
</organism>
<proteinExistence type="inferred from homology"/>
<dbReference type="PANTHER" id="PTHR30135:SF3">
    <property type="entry name" value="GLUCONEOGENESIS FACTOR-RELATED"/>
    <property type="match status" value="1"/>
</dbReference>
<dbReference type="GO" id="GO:0005737">
    <property type="term" value="C:cytoplasm"/>
    <property type="evidence" value="ECO:0007669"/>
    <property type="project" value="UniProtKB-SubCell"/>
</dbReference>
<comment type="function">
    <text evidence="2">Required for morphogenesis under gluconeogenic growth conditions.</text>
</comment>
<dbReference type="GO" id="GO:0043743">
    <property type="term" value="F:LPPG:FO 2-phospho-L-lactate transferase activity"/>
    <property type="evidence" value="ECO:0007669"/>
    <property type="project" value="InterPro"/>
</dbReference>
<dbReference type="SUPFAM" id="SSF142338">
    <property type="entry name" value="CofD-like"/>
    <property type="match status" value="1"/>
</dbReference>
<dbReference type="KEGG" id="mama:GII36_01805"/>
<dbReference type="InterPro" id="IPR002882">
    <property type="entry name" value="CofD"/>
</dbReference>
<evidence type="ECO:0000256" key="1">
    <source>
        <dbReference type="ARBA" id="ARBA00022490"/>
    </source>
</evidence>
<dbReference type="AlphaFoldDB" id="A0A857MJ62"/>
<dbReference type="PANTHER" id="PTHR30135">
    <property type="entry name" value="UNCHARACTERIZED PROTEIN YVCK-RELATED"/>
    <property type="match status" value="1"/>
</dbReference>
<dbReference type="Proteomes" id="UP001059824">
    <property type="component" value="Chromosome"/>
</dbReference>
<gene>
    <name evidence="3" type="primary">yvcK</name>
    <name evidence="3" type="ORF">GII36_01805</name>
</gene>
<reference evidence="3" key="1">
    <citation type="journal article" date="2021" name="Nat. Microbiol.">
        <title>Cocultivation of an ultrasmall environmental parasitic bacterium with lytic ability against bacteria associated with wastewater foams.</title>
        <authorList>
            <person name="Batinovic S."/>
            <person name="Rose J.J.A."/>
            <person name="Ratcliffe J."/>
            <person name="Seviour R.J."/>
            <person name="Petrovski S."/>
        </authorList>
    </citation>
    <scope>NUCLEOTIDE SEQUENCE</scope>
    <source>
        <strain evidence="3">JR1</strain>
    </source>
</reference>
<comment type="subcellular location">
    <subcellularLocation>
        <location evidence="2">Cytoplasm</location>
    </subcellularLocation>
</comment>
<dbReference type="GO" id="GO:0008360">
    <property type="term" value="P:regulation of cell shape"/>
    <property type="evidence" value="ECO:0007669"/>
    <property type="project" value="UniProtKB-UniRule"/>
</dbReference>
<dbReference type="HAMAP" id="MF_00973">
    <property type="entry name" value="Gluconeogen_factor"/>
    <property type="match status" value="1"/>
</dbReference>
<dbReference type="EMBL" id="CP045921">
    <property type="protein sequence ID" value="QHN42583.1"/>
    <property type="molecule type" value="Genomic_DNA"/>
</dbReference>
<comment type="similarity">
    <text evidence="2">Belongs to the gluconeogenesis factor family.</text>
</comment>
<dbReference type="CDD" id="cd07187">
    <property type="entry name" value="YvcK_like"/>
    <property type="match status" value="1"/>
</dbReference>
<dbReference type="InterPro" id="IPR038136">
    <property type="entry name" value="CofD-like_dom_sf"/>
</dbReference>
<keyword evidence="4" id="KW-1185">Reference proteome</keyword>
<dbReference type="Gene3D" id="3.40.50.10680">
    <property type="entry name" value="CofD-like domains"/>
    <property type="match status" value="1"/>
</dbReference>
<evidence type="ECO:0000313" key="4">
    <source>
        <dbReference type="Proteomes" id="UP001059824"/>
    </source>
</evidence>
<accession>A0A857MJ62</accession>
<name>A0A857MJ62_9BACT</name>
<protein>
    <recommendedName>
        <fullName evidence="2">Putative gluconeogenesis factor</fullName>
    </recommendedName>
</protein>